<dbReference type="Pfam" id="PF14905">
    <property type="entry name" value="OMP_b-brl_3"/>
    <property type="match status" value="1"/>
</dbReference>
<feature type="compositionally biased region" description="Basic and acidic residues" evidence="4">
    <location>
        <begin position="801"/>
        <end position="818"/>
    </location>
</feature>
<dbReference type="STRING" id="1792845.BC343_22360"/>
<name>A0A1S9PJS8_9SPHI</name>
<organism evidence="6 7">
    <name type="scientific">Mucilaginibacter pedocola</name>
    <dbReference type="NCBI Taxonomy" id="1792845"/>
    <lineage>
        <taxon>Bacteria</taxon>
        <taxon>Pseudomonadati</taxon>
        <taxon>Bacteroidota</taxon>
        <taxon>Sphingobacteriia</taxon>
        <taxon>Sphingobacteriales</taxon>
        <taxon>Sphingobacteriaceae</taxon>
        <taxon>Mucilaginibacter</taxon>
    </lineage>
</organism>
<accession>A0A1S9PJS8</accession>
<dbReference type="AlphaFoldDB" id="A0A1S9PJS8"/>
<dbReference type="PANTHER" id="PTHR40980">
    <property type="entry name" value="PLUG DOMAIN-CONTAINING PROTEIN"/>
    <property type="match status" value="1"/>
</dbReference>
<dbReference type="Proteomes" id="UP000189739">
    <property type="component" value="Unassembled WGS sequence"/>
</dbReference>
<keyword evidence="3" id="KW-0998">Cell outer membrane</keyword>
<dbReference type="InterPro" id="IPR008969">
    <property type="entry name" value="CarboxyPept-like_regulatory"/>
</dbReference>
<proteinExistence type="predicted"/>
<keyword evidence="2" id="KW-0472">Membrane</keyword>
<comment type="subcellular location">
    <subcellularLocation>
        <location evidence="1">Cell outer membrane</location>
    </subcellularLocation>
</comment>
<evidence type="ECO:0000256" key="1">
    <source>
        <dbReference type="ARBA" id="ARBA00004442"/>
    </source>
</evidence>
<dbReference type="InterPro" id="IPR036942">
    <property type="entry name" value="Beta-barrel_TonB_sf"/>
</dbReference>
<protein>
    <recommendedName>
        <fullName evidence="5">Outer membrane protein beta-barrel domain-containing protein</fullName>
    </recommendedName>
</protein>
<dbReference type="SUPFAM" id="SSF49464">
    <property type="entry name" value="Carboxypeptidase regulatory domain-like"/>
    <property type="match status" value="1"/>
</dbReference>
<dbReference type="PANTHER" id="PTHR40980:SF3">
    <property type="entry name" value="TONB-DEPENDENT RECEPTOR-LIKE BETA-BARREL DOMAIN-CONTAINING PROTEIN"/>
    <property type="match status" value="1"/>
</dbReference>
<dbReference type="InterPro" id="IPR037066">
    <property type="entry name" value="Plug_dom_sf"/>
</dbReference>
<dbReference type="Gene3D" id="2.40.170.20">
    <property type="entry name" value="TonB-dependent receptor, beta-barrel domain"/>
    <property type="match status" value="1"/>
</dbReference>
<sequence length="818" mass="88891">MLPQTKTETAMKKLIIFIMLLIPAALMAQVSGKIIDSKGQPVAFATVTLLNSADSTSVQTVQSDMEGTFAFATPKAGSYLLRISAVGYAIYSTPTFALTAAQTARDMGTITLTENKRQLNEVLIRATKPATVQRADGTIVNVDAGILSKGSSALEVLERSPGVAIDRQNSGISLNGKSGVQVMVNGKVTRMPVAQVVAMLNGMSANDVSRIELLTNPSAAYDAEGSGGLINIVLKENRKSGTNGSLTATAGYGYREKGGIGGRIAHNNGKTNLYASYNFNRDNTYSDFHATGSEQEPFLGGPAQSDYKSITTGAAHSQNGTAGIELIPDSLTTLGAGIIFNQSTFRNATQNRGVYFVGDSVYRLNADIAGRSRWQSMNYNLFLNKQINQDQKLNLNADYTRYSSGNPIDVNSTFLSSTGRPVNSNDTLFSPRQKGNSNTLIHQFAAQADYSAQLSPQLSLNAGLKETYTKTNTSSAIESLLQAGYVTRPFAQSNNRFTENIGAAYVAADWKPDSLTSIQTGLRYEYATRSVTGSKVGTLFPNVLLTRTLPGQAELYLSYNRRISRPSFSDLASYVTYNGPQSVNTGNPNLKSTITNAIRLGYRRAGYSASVSYSRDNNPIARYQSVYTPDSLQMAVSPQNLRYQNNLLLQLSAPVRVSNWWDMNYDISGGWRKFALDYTPVPAQKTYFAYNLHGTQLFKLSPDLSLEVSGYYNSAAYNGSKKVDGYGALNAGLKMELKNNGGTLQLSATDLLMSGTVTSYYGVLTREAFDLNTHVDFHPESARRPIFKLSYTRTFGGRNRGAVERQKTSSPEQDRIGQ</sequence>
<keyword evidence="7" id="KW-1185">Reference proteome</keyword>
<dbReference type="GO" id="GO:0009279">
    <property type="term" value="C:cell outer membrane"/>
    <property type="evidence" value="ECO:0007669"/>
    <property type="project" value="UniProtKB-SubCell"/>
</dbReference>
<comment type="caution">
    <text evidence="6">The sequence shown here is derived from an EMBL/GenBank/DDBJ whole genome shotgun (WGS) entry which is preliminary data.</text>
</comment>
<evidence type="ECO:0000259" key="5">
    <source>
        <dbReference type="Pfam" id="PF14905"/>
    </source>
</evidence>
<reference evidence="6 7" key="1">
    <citation type="submission" date="2016-07" db="EMBL/GenBank/DDBJ databases">
        <title>Genomic analysis of zinc-resistant bacterium Mucilaginibacter pedocola TBZ30.</title>
        <authorList>
            <person name="Huang J."/>
            <person name="Tang J."/>
        </authorList>
    </citation>
    <scope>NUCLEOTIDE SEQUENCE [LARGE SCALE GENOMIC DNA]</scope>
    <source>
        <strain evidence="6 7">TBZ30</strain>
    </source>
</reference>
<evidence type="ECO:0000256" key="4">
    <source>
        <dbReference type="SAM" id="MobiDB-lite"/>
    </source>
</evidence>
<dbReference type="EMBL" id="MBTF01000003">
    <property type="protein sequence ID" value="OOQ61185.1"/>
    <property type="molecule type" value="Genomic_DNA"/>
</dbReference>
<feature type="domain" description="Outer membrane protein beta-barrel" evidence="5">
    <location>
        <begin position="389"/>
        <end position="755"/>
    </location>
</feature>
<evidence type="ECO:0000313" key="7">
    <source>
        <dbReference type="Proteomes" id="UP000189739"/>
    </source>
</evidence>
<dbReference type="Gene3D" id="2.170.130.10">
    <property type="entry name" value="TonB-dependent receptor, plug domain"/>
    <property type="match status" value="1"/>
</dbReference>
<gene>
    <name evidence="6" type="ORF">BC343_22360</name>
</gene>
<dbReference type="InterPro" id="IPR041700">
    <property type="entry name" value="OMP_b-brl_3"/>
</dbReference>
<dbReference type="SUPFAM" id="SSF56935">
    <property type="entry name" value="Porins"/>
    <property type="match status" value="1"/>
</dbReference>
<dbReference type="Pfam" id="PF13620">
    <property type="entry name" value="CarboxypepD_reg"/>
    <property type="match status" value="1"/>
</dbReference>
<evidence type="ECO:0000256" key="3">
    <source>
        <dbReference type="ARBA" id="ARBA00023237"/>
    </source>
</evidence>
<evidence type="ECO:0000313" key="6">
    <source>
        <dbReference type="EMBL" id="OOQ61185.1"/>
    </source>
</evidence>
<dbReference type="Gene3D" id="2.60.40.1120">
    <property type="entry name" value="Carboxypeptidase-like, regulatory domain"/>
    <property type="match status" value="1"/>
</dbReference>
<evidence type="ECO:0000256" key="2">
    <source>
        <dbReference type="ARBA" id="ARBA00023136"/>
    </source>
</evidence>
<feature type="region of interest" description="Disordered" evidence="4">
    <location>
        <begin position="798"/>
        <end position="818"/>
    </location>
</feature>